<feature type="chain" id="PRO_5046902033" evidence="1">
    <location>
        <begin position="23"/>
        <end position="1521"/>
    </location>
</feature>
<sequence length="1521" mass="164406">MGLLTASVLAFAGMAGALPASAQTGELPEQTPGVTLQTFQMPQGSLEEVCTIRSGSTPNVDKLMPTIDYASPEEFGAADHFISHVTANLDVPADGDYTFRLTSDDGSLLYIDGELVIDHDGLHGEEPMDGTVSLTAGNHDLRIEYFEAGGGEILRLEWLAPGADDFELVPTDVLSTEADVVRVTAPGTKYCEGATDTAGDGLRLDSVNPNYDLTDLRPDGFEPMVAAMDWTEDDQLVIATSGSVSPGGPVENPEPGEVFILDNVVGDTSPEEVEVTKVATDLLNPMGVAVVDGSIYVSERDRLTELTPDADGDGMLEHETLAEWPYGGNFHEFAFGLLHDEEYFYVNLSVAINQGGATTDPQPAENRGTSIKIDRETGEVEYVAGGLRTPNGMGWGPEGELFVMDNQGAWLPSSKLLHVKQDRFFNHYTNPDGPFDDQPVTEPVLWLPQNEIGNSPSNPVLLEEGPFAGQMLFGDVTYGGLQRGFLEQVDGEYQGAVFRHSAGLEAGINRTIVGPDGAIYVGGIGEAGNWSESGKLRYGLQKLTPNGENVFDMAEMRVIEGGFEVEYTQPLSEETAAGIADAYDVEQWRYIPTPSYGGPKLDEETLTVTDAQVSDDRTTVTLQLDGLEPGRVVHLRSPRPFTDEGGTELWNTEAWYTLNSLPGWDPSLQGAETFYEAEEGHLQGEVGIANNHAGYTGAGFAAGFQDTGASTSIPVEVDAAGSYDVGIRYTNGSTPSAADGDRTVTVLVNGQPAEQAVLPSTVEWNLWATEVLTLDLQAGTNTVELRVEPGDTGHINVDHLSVRPADERIVLFDGTDLSEWQHTDGREASWELVGEDAMEVANGDLRTKQAFGDYRMHLEFKVPELPEDVTGQDRGNSGVYMQERYEIQILDSYGDETNDDNEAGSIYLHKAPDSNESLPPGEWQTYDIEFRAARYDNAGNKVQDARLTMVWNGEIVHDDVTIPGGTGGNIPEGPATGSIRLQDHGNPVQFRNIWIEPMEVDEEPPPPLCVPELVDSTDEFDGTELDRSVWSTVVRENAETLRVEDGALVLPTGSYDMYGGNTNAENIVLQPTPDGTWSATTEMTLSPEQAYQQAGLMLYGDDADFIKLALIRTPDGLGYEFIRQADGQPVDGGEIDRISLPEDHPATVFVRMESDGTTVSASVSTDGETWEPLGRDRALAGIPDPHVGVFALNGGGDGVPVVDARFESFTLATAGEVGPSDEFDGEELDRCRWDTILRQNTEGYRLADGQLVVDALDGDMHGGAANAANVILQDAPEGGWEAVTKVAVPQGEEYEQGGLIVHGNDQNFIKAMLIDIPNVGWRAEFARTVDGSPVFEDALDRSGELPENINEDGLWLRMTSDGSAITAAWSADGETWTDFGRPQSLGSVPDPRIGLAAYNGEGQPATFDFFRLEEIDTEPVVCEPGEVEEGYTALFDGTQASLDAWNMAGPGSFELQQDCSALTVGGMGLLWYPEEFESYSLKMDWMMAGDDNSGVFVGFPDPGNDPWIAVNQGYEIQIDAT</sequence>
<dbReference type="Gene3D" id="2.120.10.30">
    <property type="entry name" value="TolB, C-terminal domain"/>
    <property type="match status" value="1"/>
</dbReference>
<dbReference type="Gene3D" id="2.60.120.260">
    <property type="entry name" value="Galactose-binding domain-like"/>
    <property type="match status" value="1"/>
</dbReference>
<keyword evidence="5" id="KW-1185">Reference proteome</keyword>
<dbReference type="EMBL" id="JARACI010001072">
    <property type="protein sequence ID" value="MDD9207254.1"/>
    <property type="molecule type" value="Genomic_DNA"/>
</dbReference>
<dbReference type="Proteomes" id="UP001165561">
    <property type="component" value="Unassembled WGS sequence"/>
</dbReference>
<evidence type="ECO:0000313" key="5">
    <source>
        <dbReference type="Proteomes" id="UP001165561"/>
    </source>
</evidence>
<comment type="caution">
    <text evidence="4">The sequence shown here is derived from an EMBL/GenBank/DDBJ whole genome shotgun (WGS) entry which is preliminary data.</text>
</comment>
<dbReference type="SUPFAM" id="SSF49785">
    <property type="entry name" value="Galactose-binding domain-like"/>
    <property type="match status" value="1"/>
</dbReference>
<dbReference type="InterPro" id="IPR010496">
    <property type="entry name" value="AL/BT2_dom"/>
</dbReference>
<dbReference type="SUPFAM" id="SSF56988">
    <property type="entry name" value="Anthrax protective antigen"/>
    <property type="match status" value="1"/>
</dbReference>
<dbReference type="Gene3D" id="2.60.120.200">
    <property type="match status" value="2"/>
</dbReference>
<gene>
    <name evidence="4" type="ORF">PU560_12365</name>
</gene>
<name>A0ABT5TZ29_9MICO</name>
<dbReference type="InterPro" id="IPR011658">
    <property type="entry name" value="PA14_dom"/>
</dbReference>
<dbReference type="InterPro" id="IPR041542">
    <property type="entry name" value="GH43_C2"/>
</dbReference>
<evidence type="ECO:0000259" key="3">
    <source>
        <dbReference type="PROSITE" id="PS51820"/>
    </source>
</evidence>
<dbReference type="PROSITE" id="PS51175">
    <property type="entry name" value="CBM6"/>
    <property type="match status" value="1"/>
</dbReference>
<dbReference type="InterPro" id="IPR011042">
    <property type="entry name" value="6-blade_b-propeller_TolB-like"/>
</dbReference>
<dbReference type="SUPFAM" id="SSF63829">
    <property type="entry name" value="Calcium-dependent phosphotriesterase"/>
    <property type="match status" value="1"/>
</dbReference>
<dbReference type="InterPro" id="IPR037524">
    <property type="entry name" value="PA14/GLEYA"/>
</dbReference>
<dbReference type="Pfam" id="PF06439">
    <property type="entry name" value="3keto-disac_hyd"/>
    <property type="match status" value="2"/>
</dbReference>
<proteinExistence type="predicted"/>
<dbReference type="InterPro" id="IPR009784">
    <property type="entry name" value="DUF1349"/>
</dbReference>
<dbReference type="Pfam" id="PF16990">
    <property type="entry name" value="CBM_35"/>
    <property type="match status" value="1"/>
</dbReference>
<feature type="non-terminal residue" evidence="4">
    <location>
        <position position="1521"/>
    </location>
</feature>
<dbReference type="Pfam" id="PF17851">
    <property type="entry name" value="GH43_C2"/>
    <property type="match status" value="1"/>
</dbReference>
<protein>
    <submittedName>
        <fullName evidence="4">DUF1080 domain-containing protein</fullName>
    </submittedName>
</protein>
<dbReference type="PROSITE" id="PS51820">
    <property type="entry name" value="PA14"/>
    <property type="match status" value="1"/>
</dbReference>
<dbReference type="PANTHER" id="PTHR33546">
    <property type="entry name" value="LARGE, MULTIFUNCTIONAL SECRETED PROTEIN-RELATED"/>
    <property type="match status" value="1"/>
</dbReference>
<dbReference type="SUPFAM" id="SSF49899">
    <property type="entry name" value="Concanavalin A-like lectins/glucanases"/>
    <property type="match status" value="2"/>
</dbReference>
<dbReference type="PANTHER" id="PTHR33546:SF1">
    <property type="entry name" value="LARGE, MULTIFUNCTIONAL SECRETED PROTEIN"/>
    <property type="match status" value="1"/>
</dbReference>
<dbReference type="CDD" id="cd04083">
    <property type="entry name" value="CBM35_Lmo2446-like"/>
    <property type="match status" value="1"/>
</dbReference>
<dbReference type="InterPro" id="IPR008979">
    <property type="entry name" value="Galactose-bd-like_sf"/>
</dbReference>
<feature type="signal peptide" evidence="1">
    <location>
        <begin position="1"/>
        <end position="22"/>
    </location>
</feature>
<dbReference type="SMART" id="SM00758">
    <property type="entry name" value="PA14"/>
    <property type="match status" value="1"/>
</dbReference>
<organism evidence="4 5">
    <name type="scientific">Georgenia halotolerans</name>
    <dbReference type="NCBI Taxonomy" id="3028317"/>
    <lineage>
        <taxon>Bacteria</taxon>
        <taxon>Bacillati</taxon>
        <taxon>Actinomycetota</taxon>
        <taxon>Actinomycetes</taxon>
        <taxon>Micrococcales</taxon>
        <taxon>Bogoriellaceae</taxon>
        <taxon>Georgenia</taxon>
    </lineage>
</organism>
<reference evidence="4" key="1">
    <citation type="submission" date="2023-02" db="EMBL/GenBank/DDBJ databases">
        <title>Georgenia sp.10Sc9-8, isolated from a soil sample collected from the Taklamakan desert.</title>
        <authorList>
            <person name="Liu S."/>
        </authorList>
    </citation>
    <scope>NUCLEOTIDE SEQUENCE</scope>
    <source>
        <strain evidence="4">10Sc9-8</strain>
    </source>
</reference>
<dbReference type="InterPro" id="IPR005084">
    <property type="entry name" value="CBM6"/>
</dbReference>
<evidence type="ECO:0000256" key="1">
    <source>
        <dbReference type="SAM" id="SignalP"/>
    </source>
</evidence>
<dbReference type="Pfam" id="PF07691">
    <property type="entry name" value="PA14"/>
    <property type="match status" value="1"/>
</dbReference>
<dbReference type="Gene3D" id="2.60.120.560">
    <property type="entry name" value="Exo-inulinase, domain 1"/>
    <property type="match status" value="2"/>
</dbReference>
<feature type="domain" description="PA14" evidence="3">
    <location>
        <begin position="29"/>
        <end position="173"/>
    </location>
</feature>
<dbReference type="InterPro" id="IPR013320">
    <property type="entry name" value="ConA-like_dom_sf"/>
</dbReference>
<dbReference type="Gene3D" id="2.60.120.380">
    <property type="match status" value="1"/>
</dbReference>
<evidence type="ECO:0000259" key="2">
    <source>
        <dbReference type="PROSITE" id="PS51175"/>
    </source>
</evidence>
<feature type="domain" description="CBM6" evidence="2">
    <location>
        <begin position="673"/>
        <end position="803"/>
    </location>
</feature>
<keyword evidence="1" id="KW-0732">Signal</keyword>
<evidence type="ECO:0000313" key="4">
    <source>
        <dbReference type="EMBL" id="MDD9207254.1"/>
    </source>
</evidence>
<accession>A0ABT5TZ29</accession>
<dbReference type="Pfam" id="PF07081">
    <property type="entry name" value="DUF1349"/>
    <property type="match status" value="1"/>
</dbReference>